<protein>
    <submittedName>
        <fullName evidence="2">Uncharacterized protein</fullName>
    </submittedName>
</protein>
<comment type="caution">
    <text evidence="2">The sequence shown here is derived from an EMBL/GenBank/DDBJ whole genome shotgun (WGS) entry which is preliminary data.</text>
</comment>
<proteinExistence type="predicted"/>
<feature type="compositionally biased region" description="Basic and acidic residues" evidence="1">
    <location>
        <begin position="484"/>
        <end position="494"/>
    </location>
</feature>
<feature type="region of interest" description="Disordered" evidence="1">
    <location>
        <begin position="368"/>
        <end position="400"/>
    </location>
</feature>
<feature type="compositionally biased region" description="Basic and acidic residues" evidence="1">
    <location>
        <begin position="7"/>
        <end position="21"/>
    </location>
</feature>
<reference evidence="3" key="1">
    <citation type="journal article" date="2016" name="Genome Announc.">
        <title>Genome sequence of Ustilaginoidea virens IPU010, a rice pathogenic fungus causing false smut.</title>
        <authorList>
            <person name="Kumagai T."/>
            <person name="Ishii T."/>
            <person name="Terai G."/>
            <person name="Umemura M."/>
            <person name="Machida M."/>
            <person name="Asai K."/>
        </authorList>
    </citation>
    <scope>NUCLEOTIDE SEQUENCE [LARGE SCALE GENOMIC DNA]</scope>
    <source>
        <strain evidence="3">IPU010</strain>
    </source>
</reference>
<organism evidence="2 3">
    <name type="scientific">Ustilaginoidea virens</name>
    <name type="common">Rice false smut fungus</name>
    <name type="synonym">Villosiclava virens</name>
    <dbReference type="NCBI Taxonomy" id="1159556"/>
    <lineage>
        <taxon>Eukaryota</taxon>
        <taxon>Fungi</taxon>
        <taxon>Dikarya</taxon>
        <taxon>Ascomycota</taxon>
        <taxon>Pezizomycotina</taxon>
        <taxon>Sordariomycetes</taxon>
        <taxon>Hypocreomycetidae</taxon>
        <taxon>Hypocreales</taxon>
        <taxon>Clavicipitaceae</taxon>
        <taxon>Ustilaginoidea</taxon>
    </lineage>
</organism>
<name>A0A1B5KUB0_USTVR</name>
<accession>A0A1B5KUB0</accession>
<dbReference type="Proteomes" id="UP000054053">
    <property type="component" value="Unassembled WGS sequence"/>
</dbReference>
<dbReference type="EMBL" id="BBTG02000015">
    <property type="protein sequence ID" value="GAO14553.1"/>
    <property type="molecule type" value="Genomic_DNA"/>
</dbReference>
<feature type="compositionally biased region" description="Acidic residues" evidence="1">
    <location>
        <begin position="70"/>
        <end position="80"/>
    </location>
</feature>
<evidence type="ECO:0000256" key="1">
    <source>
        <dbReference type="SAM" id="MobiDB-lite"/>
    </source>
</evidence>
<evidence type="ECO:0000313" key="2">
    <source>
        <dbReference type="EMBL" id="GAO14553.1"/>
    </source>
</evidence>
<sequence length="504" mass="56797">MPPRNSSRRDDSPERPDSRERPTRRRKSTPGHAAKFGSLSADLPPVRGAPKTGKPPSVASIPTQPTGVEADSDYYDDADDGDHHHADDLSDPQDPPAPTSPQDQGERYRSTLVLLRKLQRATHELEQRLINGDHGNAAFAALLDIERCTFRDTVEAFKNVDAAFGAGDARMPFIGFAWLEEWGARIEADTGPHIRALIRANLMLTLLSIQRFDGEAGLDAPFLERLDAAFPQYFCEPRNTSRPCRLALLVRTCRLLGLLASQPDQDMARAREAIASVFYCRRRSGTDFTFKSLTSEDEEENDGLEKLNIANRVREVEAALQDQGSDGIRQLANKYSETLSARLWEWYSDMLPPKDLGQQTPERASTFEGAAETREPAWSGSYAGSNGIRRPPPGADKYRHRWPLHDTERLIRLVNTEKASWRRIEARHGHEFCHRRNHQAFRDKARNLKVDFLLTDRVLPPYFDNVALGGKEISKLKASGKNPFRQEADLDSHGRPINTSYRRA</sequence>
<evidence type="ECO:0000313" key="3">
    <source>
        <dbReference type="Proteomes" id="UP000054053"/>
    </source>
</evidence>
<feature type="region of interest" description="Disordered" evidence="1">
    <location>
        <begin position="478"/>
        <end position="504"/>
    </location>
</feature>
<feature type="region of interest" description="Disordered" evidence="1">
    <location>
        <begin position="1"/>
        <end position="107"/>
    </location>
</feature>
<gene>
    <name evidence="2" type="ORF">UVI_02032640</name>
</gene>
<dbReference type="AlphaFoldDB" id="A0A1B5KUB0"/>